<feature type="transmembrane region" description="Helical" evidence="6">
    <location>
        <begin position="98"/>
        <end position="118"/>
    </location>
</feature>
<keyword evidence="2" id="KW-0677">Repeat</keyword>
<proteinExistence type="predicted"/>
<dbReference type="SMART" id="SM00028">
    <property type="entry name" value="TPR"/>
    <property type="match status" value="2"/>
</dbReference>
<evidence type="ECO:0000256" key="5">
    <source>
        <dbReference type="PROSITE-ProRule" id="PRU00339"/>
    </source>
</evidence>
<evidence type="ECO:0000313" key="8">
    <source>
        <dbReference type="EMBL" id="TCJ94843.1"/>
    </source>
</evidence>
<organism evidence="8 9">
    <name type="scientific">Volucribacter psittacicida</name>
    <dbReference type="NCBI Taxonomy" id="203482"/>
    <lineage>
        <taxon>Bacteria</taxon>
        <taxon>Pseudomonadati</taxon>
        <taxon>Pseudomonadota</taxon>
        <taxon>Gammaproteobacteria</taxon>
        <taxon>Pasteurellales</taxon>
        <taxon>Pasteurellaceae</taxon>
        <taxon>Volucribacter</taxon>
    </lineage>
</organism>
<protein>
    <submittedName>
        <fullName evidence="8">Cytochrome c-type biogenesis protein CcmH</fullName>
    </submittedName>
</protein>
<evidence type="ECO:0000256" key="2">
    <source>
        <dbReference type="ARBA" id="ARBA00022737"/>
    </source>
</evidence>
<dbReference type="PANTHER" id="PTHR47870:SF1">
    <property type="entry name" value="CYTOCHROME C-TYPE BIOGENESIS PROTEIN CCMH"/>
    <property type="match status" value="1"/>
</dbReference>
<dbReference type="Pfam" id="PF23914">
    <property type="entry name" value="TPR_CcmH_CycH"/>
    <property type="match status" value="1"/>
</dbReference>
<dbReference type="OrthoDB" id="9776053at2"/>
<evidence type="ECO:0000259" key="7">
    <source>
        <dbReference type="Pfam" id="PF23914"/>
    </source>
</evidence>
<feature type="repeat" description="TPR" evidence="5">
    <location>
        <begin position="243"/>
        <end position="276"/>
    </location>
</feature>
<dbReference type="Gene3D" id="1.25.40.10">
    <property type="entry name" value="Tetratricopeptide repeat domain"/>
    <property type="match status" value="1"/>
</dbReference>
<evidence type="ECO:0000256" key="1">
    <source>
        <dbReference type="ARBA" id="ARBA00004196"/>
    </source>
</evidence>
<comment type="caution">
    <text evidence="8">The sequence shown here is derived from an EMBL/GenBank/DDBJ whole genome shotgun (WGS) entry which is preliminary data.</text>
</comment>
<dbReference type="AlphaFoldDB" id="A0A4R1FK57"/>
<dbReference type="GO" id="GO:0005886">
    <property type="term" value="C:plasma membrane"/>
    <property type="evidence" value="ECO:0007669"/>
    <property type="project" value="TreeGrafter"/>
</dbReference>
<dbReference type="InterPro" id="IPR019734">
    <property type="entry name" value="TPR_rpt"/>
</dbReference>
<evidence type="ECO:0000313" key="9">
    <source>
        <dbReference type="Proteomes" id="UP000294702"/>
    </source>
</evidence>
<dbReference type="EMBL" id="SMFT01000006">
    <property type="protein sequence ID" value="TCJ94843.1"/>
    <property type="molecule type" value="Genomic_DNA"/>
</dbReference>
<dbReference type="RefSeq" id="WP_132692155.1">
    <property type="nucleotide sequence ID" value="NZ_SMFT01000006.1"/>
</dbReference>
<dbReference type="GO" id="GO:0030313">
    <property type="term" value="C:cell envelope"/>
    <property type="evidence" value="ECO:0007669"/>
    <property type="project" value="UniProtKB-SubCell"/>
</dbReference>
<dbReference type="PROSITE" id="PS50005">
    <property type="entry name" value="TPR"/>
    <property type="match status" value="2"/>
</dbReference>
<keyword evidence="6" id="KW-0472">Membrane</keyword>
<evidence type="ECO:0000256" key="6">
    <source>
        <dbReference type="SAM" id="Phobius"/>
    </source>
</evidence>
<feature type="transmembrane region" description="Helical" evidence="6">
    <location>
        <begin position="6"/>
        <end position="23"/>
    </location>
</feature>
<dbReference type="InterPro" id="IPR056413">
    <property type="entry name" value="TPR_CcmH_CycH"/>
</dbReference>
<dbReference type="PANTHER" id="PTHR47870">
    <property type="entry name" value="CYTOCHROME C-TYPE BIOGENESIS PROTEIN CCMH"/>
    <property type="match status" value="1"/>
</dbReference>
<feature type="repeat" description="TPR" evidence="5">
    <location>
        <begin position="172"/>
        <end position="205"/>
    </location>
</feature>
<dbReference type="NCBIfam" id="TIGR03142">
    <property type="entry name" value="cytochro_ccmI"/>
    <property type="match status" value="1"/>
</dbReference>
<comment type="subcellular location">
    <subcellularLocation>
        <location evidence="1">Cell envelope</location>
    </subcellularLocation>
</comment>
<dbReference type="InterPro" id="IPR011990">
    <property type="entry name" value="TPR-like_helical_dom_sf"/>
</dbReference>
<dbReference type="GO" id="GO:0017004">
    <property type="term" value="P:cytochrome complex assembly"/>
    <property type="evidence" value="ECO:0007669"/>
    <property type="project" value="UniProtKB-KW"/>
</dbReference>
<evidence type="ECO:0000256" key="4">
    <source>
        <dbReference type="ARBA" id="ARBA00022803"/>
    </source>
</evidence>
<sequence>MSFWIIALVFTLIIAVICFYPLLKSNTTKEKTQKAHQRDALNKAFYLDRLQELEREEALGLHNSSQQLKLELQQALLDDIPAQNTNSTSSKHTKINKIWFSSALLVITIIASLAYFHVGAWQTQNHFAQTEQKLPYFYQRLSEEQTNPMSDSELQEFATALRLYLHNHPQDSSKWWLLGQLAMNLNQGQLAHDSYAKAYQLAPDNEEYKLSYARILMFSEDPSDKFKGEELLKALVRANHTNVQALSLLAFHYFEQEDYKMAIVSWATMLKLLPENDPRIPLLEKSIRSARDALEEQEK</sequence>
<keyword evidence="6" id="KW-1133">Transmembrane helix</keyword>
<keyword evidence="6" id="KW-0812">Transmembrane</keyword>
<dbReference type="SUPFAM" id="SSF48452">
    <property type="entry name" value="TPR-like"/>
    <property type="match status" value="1"/>
</dbReference>
<gene>
    <name evidence="8" type="ORF">EV694_2078</name>
</gene>
<name>A0A4R1FK57_9PAST</name>
<dbReference type="InterPro" id="IPR017560">
    <property type="entry name" value="Cyt_c_biogenesis_CcmI"/>
</dbReference>
<evidence type="ECO:0000256" key="3">
    <source>
        <dbReference type="ARBA" id="ARBA00022748"/>
    </source>
</evidence>
<reference evidence="8 9" key="1">
    <citation type="submission" date="2019-03" db="EMBL/GenBank/DDBJ databases">
        <title>Genomic Encyclopedia of Type Strains, Phase IV (KMG-IV): sequencing the most valuable type-strain genomes for metagenomic binning, comparative biology and taxonomic classification.</title>
        <authorList>
            <person name="Goeker M."/>
        </authorList>
    </citation>
    <scope>NUCLEOTIDE SEQUENCE [LARGE SCALE GENOMIC DNA]</scope>
    <source>
        <strain evidence="8 9">DSM 15534</strain>
    </source>
</reference>
<dbReference type="InterPro" id="IPR051263">
    <property type="entry name" value="C-type_cytochrome_biogenesis"/>
</dbReference>
<dbReference type="Proteomes" id="UP000294702">
    <property type="component" value="Unassembled WGS sequence"/>
</dbReference>
<keyword evidence="3" id="KW-0201">Cytochrome c-type biogenesis</keyword>
<feature type="domain" description="Cytochrome c-type biogenesis protein H TPR" evidence="7">
    <location>
        <begin position="125"/>
        <end position="280"/>
    </location>
</feature>
<keyword evidence="4 5" id="KW-0802">TPR repeat</keyword>
<keyword evidence="9" id="KW-1185">Reference proteome</keyword>
<accession>A0A4R1FK57</accession>